<dbReference type="AlphaFoldDB" id="A0A511XJQ3"/>
<comment type="caution">
    <text evidence="1">The sequence shown here is derived from an EMBL/GenBank/DDBJ whole genome shotgun (WGS) entry which is preliminary data.</text>
</comment>
<keyword evidence="2" id="KW-1185">Reference proteome</keyword>
<dbReference type="GO" id="GO:0003677">
    <property type="term" value="F:DNA binding"/>
    <property type="evidence" value="ECO:0007669"/>
    <property type="project" value="InterPro"/>
</dbReference>
<dbReference type="Pfam" id="PF15943">
    <property type="entry name" value="YdaS_toxin"/>
    <property type="match status" value="1"/>
</dbReference>
<gene>
    <name evidence="1" type="ORF">AOE01nite_13980</name>
</gene>
<proteinExistence type="predicted"/>
<dbReference type="Gene3D" id="1.10.260.40">
    <property type="entry name" value="lambda repressor-like DNA-binding domains"/>
    <property type="match status" value="1"/>
</dbReference>
<organism evidence="1 2">
    <name type="scientific">Acetobacter oeni</name>
    <dbReference type="NCBI Taxonomy" id="304077"/>
    <lineage>
        <taxon>Bacteria</taxon>
        <taxon>Pseudomonadati</taxon>
        <taxon>Pseudomonadota</taxon>
        <taxon>Alphaproteobacteria</taxon>
        <taxon>Acetobacterales</taxon>
        <taxon>Acetobacteraceae</taxon>
        <taxon>Acetobacter</taxon>
    </lineage>
</organism>
<name>A0A511XJQ3_9PROT</name>
<sequence length="67" mass="7459">MTPRELIDRVGGASVVAKALGVCRTTPMLWKKIPPHHCPAIERAFDIPREELRPDLFQRSPANEPAA</sequence>
<dbReference type="RefSeq" id="WP_173572041.1">
    <property type="nucleotide sequence ID" value="NZ_BJYG01000017.1"/>
</dbReference>
<evidence type="ECO:0000313" key="2">
    <source>
        <dbReference type="Proteomes" id="UP000321746"/>
    </source>
</evidence>
<reference evidence="1 2" key="1">
    <citation type="submission" date="2019-07" db="EMBL/GenBank/DDBJ databases">
        <title>Whole genome shotgun sequence of Acetobacter oeni NBRC 105207.</title>
        <authorList>
            <person name="Hosoyama A."/>
            <person name="Uohara A."/>
            <person name="Ohji S."/>
            <person name="Ichikawa N."/>
        </authorList>
    </citation>
    <scope>NUCLEOTIDE SEQUENCE [LARGE SCALE GENOMIC DNA]</scope>
    <source>
        <strain evidence="1 2">NBRC 105207</strain>
    </source>
</reference>
<dbReference type="Proteomes" id="UP000321746">
    <property type="component" value="Unassembled WGS sequence"/>
</dbReference>
<dbReference type="InterPro" id="IPR031856">
    <property type="entry name" value="YdaS_toxin-like"/>
</dbReference>
<accession>A0A511XJQ3</accession>
<dbReference type="EMBL" id="BJYG01000017">
    <property type="protein sequence ID" value="GEN63174.1"/>
    <property type="molecule type" value="Genomic_DNA"/>
</dbReference>
<protein>
    <submittedName>
        <fullName evidence="1">Uncharacterized protein</fullName>
    </submittedName>
</protein>
<dbReference type="InterPro" id="IPR010982">
    <property type="entry name" value="Lambda_DNA-bd_dom_sf"/>
</dbReference>
<evidence type="ECO:0000313" key="1">
    <source>
        <dbReference type="EMBL" id="GEN63174.1"/>
    </source>
</evidence>
<dbReference type="SUPFAM" id="SSF47413">
    <property type="entry name" value="lambda repressor-like DNA-binding domains"/>
    <property type="match status" value="1"/>
</dbReference>